<dbReference type="NCBIfam" id="TIGR00732">
    <property type="entry name" value="dprA"/>
    <property type="match status" value="1"/>
</dbReference>
<dbReference type="Pfam" id="PF14520">
    <property type="entry name" value="HHH_5"/>
    <property type="match status" value="1"/>
</dbReference>
<dbReference type="Pfam" id="PF02481">
    <property type="entry name" value="DNA_processg_A"/>
    <property type="match status" value="1"/>
</dbReference>
<dbReference type="Pfam" id="PF17782">
    <property type="entry name" value="WHD_DprA"/>
    <property type="match status" value="1"/>
</dbReference>
<dbReference type="OrthoDB" id="9785707at2"/>
<dbReference type="AlphaFoldDB" id="A0A146G355"/>
<reference evidence="5" key="1">
    <citation type="journal article" date="2017" name="Genome Announc.">
        <title>Draft Genome Sequence of Terrimicrobium sacchariphilum NM-5T, a Facultative Anaerobic Soil Bacterium of the Class Spartobacteria.</title>
        <authorList>
            <person name="Qiu Y.L."/>
            <person name="Tourlousse D.M."/>
            <person name="Matsuura N."/>
            <person name="Ohashi A."/>
            <person name="Sekiguchi Y."/>
        </authorList>
    </citation>
    <scope>NUCLEOTIDE SEQUENCE [LARGE SCALE GENOMIC DNA]</scope>
    <source>
        <strain evidence="5">NM-5</strain>
    </source>
</reference>
<dbReference type="SUPFAM" id="SSF47781">
    <property type="entry name" value="RuvA domain 2-like"/>
    <property type="match status" value="1"/>
</dbReference>
<dbReference type="InterPro" id="IPR057666">
    <property type="entry name" value="DrpA_SLOG"/>
</dbReference>
<accession>A0A146G355</accession>
<sequence length="363" mass="38629">MTETQAFVALNLLPGMGPVRVRRLLARFGSAGAILAANARELRQVEGIGSETGDTIVSWQDRVDPAKELERVAAFGATVVSLADPEYPETLRELHDAPILLYVWGDPSVLASSQLGVVGTRKPSHYAAECAKKLSYQLAYAGITVTSGLARGVDALAHQAALAARGRTVAVLGSGLNNLYPPENRELAEKIAITGAVVSEYPMDTRPDPRQFPMRNRIISGLSFGLLVVEAGTKSGSLISASQATEQGRSVYAVPGRIDQPNALGSNRLIQQGAKLVMSAQDILDDLGLLFSETPKLTKSAPAISLSGSEKTVHEALGDEETTIDDLIAKCGLPTHEVSSTLLALEMRRLVKQLPGGRFVKLN</sequence>
<dbReference type="InterPro" id="IPR036388">
    <property type="entry name" value="WH-like_DNA-bd_sf"/>
</dbReference>
<dbReference type="GO" id="GO:0009294">
    <property type="term" value="P:DNA-mediated transformation"/>
    <property type="evidence" value="ECO:0007669"/>
    <property type="project" value="InterPro"/>
</dbReference>
<dbReference type="EMBL" id="BDCO01000001">
    <property type="protein sequence ID" value="GAT31504.1"/>
    <property type="molecule type" value="Genomic_DNA"/>
</dbReference>
<dbReference type="InParanoid" id="A0A146G355"/>
<feature type="domain" description="Smf/DprA SLOG" evidence="2">
    <location>
        <begin position="79"/>
        <end position="287"/>
    </location>
</feature>
<protein>
    <submittedName>
        <fullName evidence="4">DNA processing protein</fullName>
    </submittedName>
</protein>
<dbReference type="SUPFAM" id="SSF102405">
    <property type="entry name" value="MCP/YpsA-like"/>
    <property type="match status" value="1"/>
</dbReference>
<dbReference type="RefSeq" id="WP_075077400.1">
    <property type="nucleotide sequence ID" value="NZ_BDCO01000001.1"/>
</dbReference>
<evidence type="ECO:0000313" key="5">
    <source>
        <dbReference type="Proteomes" id="UP000076023"/>
    </source>
</evidence>
<gene>
    <name evidence="4" type="ORF">TSACC_152</name>
</gene>
<evidence type="ECO:0000259" key="3">
    <source>
        <dbReference type="Pfam" id="PF17782"/>
    </source>
</evidence>
<dbReference type="PANTHER" id="PTHR43022:SF1">
    <property type="entry name" value="PROTEIN SMF"/>
    <property type="match status" value="1"/>
</dbReference>
<organism evidence="4 5">
    <name type="scientific">Terrimicrobium sacchariphilum</name>
    <dbReference type="NCBI Taxonomy" id="690879"/>
    <lineage>
        <taxon>Bacteria</taxon>
        <taxon>Pseudomonadati</taxon>
        <taxon>Verrucomicrobiota</taxon>
        <taxon>Terrimicrobiia</taxon>
        <taxon>Terrimicrobiales</taxon>
        <taxon>Terrimicrobiaceae</taxon>
        <taxon>Terrimicrobium</taxon>
    </lineage>
</organism>
<dbReference type="FunCoup" id="A0A146G355">
    <property type="interactions" value="316"/>
</dbReference>
<dbReference type="STRING" id="690879.TSACC_152"/>
<dbReference type="InterPro" id="IPR010994">
    <property type="entry name" value="RuvA_2-like"/>
</dbReference>
<dbReference type="InterPro" id="IPR003488">
    <property type="entry name" value="DprA"/>
</dbReference>
<keyword evidence="5" id="KW-1185">Reference proteome</keyword>
<evidence type="ECO:0000313" key="4">
    <source>
        <dbReference type="EMBL" id="GAT31504.1"/>
    </source>
</evidence>
<dbReference type="Gene3D" id="1.10.10.10">
    <property type="entry name" value="Winged helix-like DNA-binding domain superfamily/Winged helix DNA-binding domain"/>
    <property type="match status" value="1"/>
</dbReference>
<comment type="similarity">
    <text evidence="1">Belongs to the DprA/Smf family.</text>
</comment>
<proteinExistence type="inferred from homology"/>
<name>A0A146G355_TERSA</name>
<feature type="domain" description="DprA winged helix" evidence="3">
    <location>
        <begin position="299"/>
        <end position="357"/>
    </location>
</feature>
<dbReference type="PANTHER" id="PTHR43022">
    <property type="entry name" value="PROTEIN SMF"/>
    <property type="match status" value="1"/>
</dbReference>
<comment type="caution">
    <text evidence="4">The sequence shown here is derived from an EMBL/GenBank/DDBJ whole genome shotgun (WGS) entry which is preliminary data.</text>
</comment>
<dbReference type="Gene3D" id="3.40.50.450">
    <property type="match status" value="1"/>
</dbReference>
<dbReference type="Proteomes" id="UP000076023">
    <property type="component" value="Unassembled WGS sequence"/>
</dbReference>
<evidence type="ECO:0000256" key="1">
    <source>
        <dbReference type="ARBA" id="ARBA00006525"/>
    </source>
</evidence>
<dbReference type="InterPro" id="IPR041614">
    <property type="entry name" value="DprA_WH"/>
</dbReference>
<evidence type="ECO:0000259" key="2">
    <source>
        <dbReference type="Pfam" id="PF02481"/>
    </source>
</evidence>